<evidence type="ECO:0000313" key="2">
    <source>
        <dbReference type="EMBL" id="GAA2149320.1"/>
    </source>
</evidence>
<feature type="region of interest" description="Disordered" evidence="1">
    <location>
        <begin position="55"/>
        <end position="102"/>
    </location>
</feature>
<dbReference type="Proteomes" id="UP001422759">
    <property type="component" value="Unassembled WGS sequence"/>
</dbReference>
<accession>A0ABN2ZXE7</accession>
<name>A0ABN2ZXE7_9ACTN</name>
<dbReference type="EMBL" id="BAAANT010000026">
    <property type="protein sequence ID" value="GAA2149320.1"/>
    <property type="molecule type" value="Genomic_DNA"/>
</dbReference>
<proteinExistence type="predicted"/>
<protein>
    <submittedName>
        <fullName evidence="2">Uncharacterized protein</fullName>
    </submittedName>
</protein>
<gene>
    <name evidence="2" type="ORF">GCM10009760_42310</name>
</gene>
<keyword evidence="3" id="KW-1185">Reference proteome</keyword>
<organism evidence="2 3">
    <name type="scientific">Kitasatospora kazusensis</name>
    <dbReference type="NCBI Taxonomy" id="407974"/>
    <lineage>
        <taxon>Bacteria</taxon>
        <taxon>Bacillati</taxon>
        <taxon>Actinomycetota</taxon>
        <taxon>Actinomycetes</taxon>
        <taxon>Kitasatosporales</taxon>
        <taxon>Streptomycetaceae</taxon>
        <taxon>Kitasatospora</taxon>
    </lineage>
</organism>
<evidence type="ECO:0000313" key="3">
    <source>
        <dbReference type="Proteomes" id="UP001422759"/>
    </source>
</evidence>
<comment type="caution">
    <text evidence="2">The sequence shown here is derived from an EMBL/GenBank/DDBJ whole genome shotgun (WGS) entry which is preliminary data.</text>
</comment>
<evidence type="ECO:0000256" key="1">
    <source>
        <dbReference type="SAM" id="MobiDB-lite"/>
    </source>
</evidence>
<reference evidence="2 3" key="1">
    <citation type="journal article" date="2019" name="Int. J. Syst. Evol. Microbiol.">
        <title>The Global Catalogue of Microorganisms (GCM) 10K type strain sequencing project: providing services to taxonomists for standard genome sequencing and annotation.</title>
        <authorList>
            <consortium name="The Broad Institute Genomics Platform"/>
            <consortium name="The Broad Institute Genome Sequencing Center for Infectious Disease"/>
            <person name="Wu L."/>
            <person name="Ma J."/>
        </authorList>
    </citation>
    <scope>NUCLEOTIDE SEQUENCE [LARGE SCALE GENOMIC DNA]</scope>
    <source>
        <strain evidence="2 3">JCM 14560</strain>
    </source>
</reference>
<sequence length="102" mass="10261">MENIASLALSEVGRVVRPGGTARRRPPAVPPITRVMRGPFVAGLEHHVIPEARAAPPLGARIGTGHPGGARGYPHAPLSGGPVYSEGSEDTGAVAPSSAGEA</sequence>